<dbReference type="InterPro" id="IPR035934">
    <property type="entry name" value="Phage_tail_protein-like_sf"/>
</dbReference>
<reference evidence="2 3" key="1">
    <citation type="submission" date="2019-03" db="EMBL/GenBank/DDBJ databases">
        <title>Pragia sp. nov. isolated from the gut tract of Carduelis flavirostris.</title>
        <authorList>
            <person name="Ge Y."/>
        </authorList>
    </citation>
    <scope>NUCLEOTIDE SEQUENCE [LARGE SCALE GENOMIC DNA]</scope>
    <source>
        <strain evidence="2 3">CF-458</strain>
    </source>
</reference>
<proteinExistence type="predicted"/>
<dbReference type="Pfam" id="PF09646">
    <property type="entry name" value="Gp37"/>
    <property type="match status" value="1"/>
</dbReference>
<dbReference type="InterPro" id="IPR038042">
    <property type="entry name" value="Gp37-like"/>
</dbReference>
<dbReference type="EMBL" id="CP034752">
    <property type="protein sequence ID" value="QBH95771.1"/>
    <property type="molecule type" value="Genomic_DNA"/>
</dbReference>
<gene>
    <name evidence="1" type="ORF">EKN56_04755</name>
    <name evidence="2" type="ORF">EKN56_06335</name>
</gene>
<accession>A0A411WIP5</accession>
<organism evidence="2 3">
    <name type="scientific">Limnobaculum zhutongyuii</name>
    <dbReference type="NCBI Taxonomy" id="2498113"/>
    <lineage>
        <taxon>Bacteria</taxon>
        <taxon>Pseudomonadati</taxon>
        <taxon>Pseudomonadota</taxon>
        <taxon>Gammaproteobacteria</taxon>
        <taxon>Enterobacterales</taxon>
        <taxon>Budviciaceae</taxon>
        <taxon>Limnobaculum</taxon>
    </lineage>
</organism>
<dbReference type="SUPFAM" id="SSF143749">
    <property type="entry name" value="Phage tail protein-like"/>
    <property type="match status" value="1"/>
</dbReference>
<sequence>MAMSITIDILDGILNRLKEVHGRELAIEYFPEQPANYRLNHPVGAVLISYSRSSFATNEAIDSTWMNREMTIPLTLMFRQLHGKAGVIAYLDKLRLTLTGWIPPHCDVSLKPVSESFLAQNAGVWQYALDFTTKTNQIQADMGISPHLAYEDIP</sequence>
<dbReference type="Proteomes" id="UP000293154">
    <property type="component" value="Chromosome"/>
</dbReference>
<dbReference type="OrthoDB" id="8612631at2"/>
<name>A0A411WIP5_9GAMM</name>
<keyword evidence="3" id="KW-1185">Reference proteome</keyword>
<evidence type="ECO:0000313" key="1">
    <source>
        <dbReference type="EMBL" id="QBH95771.1"/>
    </source>
</evidence>
<evidence type="ECO:0008006" key="4">
    <source>
        <dbReference type="Google" id="ProtNLM"/>
    </source>
</evidence>
<dbReference type="AlphaFoldDB" id="A0A411WIP5"/>
<dbReference type="Gene3D" id="3.30.2000.10">
    <property type="entry name" value="Phage tail protein-like"/>
    <property type="match status" value="1"/>
</dbReference>
<dbReference type="KEGG" id="prag:EKN56_04755"/>
<protein>
    <recommendedName>
        <fullName evidence="4">Gp37 protein</fullName>
    </recommendedName>
</protein>
<dbReference type="KEGG" id="prag:EKN56_06335"/>
<evidence type="ECO:0000313" key="3">
    <source>
        <dbReference type="Proteomes" id="UP000293154"/>
    </source>
</evidence>
<dbReference type="InterPro" id="IPR018602">
    <property type="entry name" value="Gp37/STM4215"/>
</dbReference>
<dbReference type="EMBL" id="CP034752">
    <property type="protein sequence ID" value="QBH96047.1"/>
    <property type="molecule type" value="Genomic_DNA"/>
</dbReference>
<evidence type="ECO:0000313" key="2">
    <source>
        <dbReference type="EMBL" id="QBH96047.1"/>
    </source>
</evidence>